<dbReference type="InterPro" id="IPR031357">
    <property type="entry name" value="Stealth_CR3"/>
</dbReference>
<sequence>MRVTYLLSADPAPHAVAANRALVDEASLAAAAGHAVTLVGLTRPAPRTLAPGIAVVGLLDRADDCDVEGGVSTEPPSILVPPQWEDGFGAGADPALRQYLTRLDTDVLVTAGPGLVSAAARLAPETTTLVYQEHRLPSEADLDPVAMCAARIDLVLTTSPATFHWLRAALAGPAGGSTGMPVELVPDVAGELTAPYRPRSTLASPLIVAAGGPSRGASYTRLVAAFGQIAADLPDWRLRILDEGRSKGALLRPIRKWGLYDRVELPAAGDDLAAEWARGAFSVHVSPNAEVRRSIRGAMAAGLPAVAFDHPSGARHLIDHGVNGLLVSPDSVPGMASALHRLAVDADLRHRLGERALTVVEQYDAAAVLAARTHLYDRARSRQRATVSAGVVSTASVRPTRAVPDLTPQQARTLALTWAAGAAQSAAPESWFVVPPGLGDPATVVLPMEARPAFLDALGRPEAPVELSLVDPGEFDWPFRRGPVAELAAEIRRGRTPHLRLEPWPGGHEQPGVLAQGCAVAIEFWERSPQGDLVAARRNRFVQSVSPAESFVSYDVEGVTVRTLPLMTRPTVHECHFPIDVVYTWVDGGDPAWEASRAERLADLEGTAATRESSGRARFVSRDELRYSMRSVHLFAPWVRRIHLVTASQVPTWLVDHPKVRLVDHKEILPPEALPTFNSHAIEAALHKIPDLAEHWIYLNDDVFLGRPLSPETFFTPAGQPKVLLDESGVGDVGDPRAKPWLKAAWNNRELLADAVGAINILPLRHVPHPQRTCVVAELEARFPAEFLDTLRAPFRSDTDISVLASLAQHFGLATGQAVVGTAEDTFLDISTSGVLGVLRRLLDRQNDFFCLGDHHDHALPPDRLHTALEDFLADYFPLTAPWERT</sequence>
<feature type="domain" description="Stealth protein CR1 conserved region 1" evidence="5">
    <location>
        <begin position="577"/>
        <end position="603"/>
    </location>
</feature>
<dbReference type="Proteomes" id="UP001556631">
    <property type="component" value="Unassembled WGS sequence"/>
</dbReference>
<gene>
    <name evidence="8" type="ORF">AB3X52_02475</name>
</gene>
<evidence type="ECO:0000313" key="8">
    <source>
        <dbReference type="EMBL" id="MEX0426470.1"/>
    </source>
</evidence>
<evidence type="ECO:0000256" key="2">
    <source>
        <dbReference type="ARBA" id="ARBA00022679"/>
    </source>
</evidence>
<accession>A0ABV3SU45</accession>
<proteinExistence type="inferred from homology"/>
<keyword evidence="2" id="KW-0808">Transferase</keyword>
<dbReference type="InterPro" id="IPR021520">
    <property type="entry name" value="Stealth_CR2"/>
</dbReference>
<dbReference type="SUPFAM" id="SSF53756">
    <property type="entry name" value="UDP-Glycosyltransferase/glycogen phosphorylase"/>
    <property type="match status" value="1"/>
</dbReference>
<organism evidence="8 9">
    <name type="scientific">Nocardioides eburneus</name>
    <dbReference type="NCBI Taxonomy" id="3231482"/>
    <lineage>
        <taxon>Bacteria</taxon>
        <taxon>Bacillati</taxon>
        <taxon>Actinomycetota</taxon>
        <taxon>Actinomycetes</taxon>
        <taxon>Propionibacteriales</taxon>
        <taxon>Nocardioidaceae</taxon>
        <taxon>Nocardioides</taxon>
    </lineage>
</organism>
<evidence type="ECO:0000259" key="6">
    <source>
        <dbReference type="Pfam" id="PF17102"/>
    </source>
</evidence>
<dbReference type="EMBL" id="JBFPJR010000003">
    <property type="protein sequence ID" value="MEX0426470.1"/>
    <property type="molecule type" value="Genomic_DNA"/>
</dbReference>
<dbReference type="InterPro" id="IPR047141">
    <property type="entry name" value="Stealth"/>
</dbReference>
<dbReference type="PANTHER" id="PTHR24045:SF0">
    <property type="entry name" value="N-ACETYLGLUCOSAMINE-1-PHOSPHOTRANSFERASE SUBUNITS ALPHA_BETA"/>
    <property type="match status" value="1"/>
</dbReference>
<evidence type="ECO:0000259" key="5">
    <source>
        <dbReference type="Pfam" id="PF17101"/>
    </source>
</evidence>
<evidence type="ECO:0000313" key="9">
    <source>
        <dbReference type="Proteomes" id="UP001556631"/>
    </source>
</evidence>
<keyword evidence="9" id="KW-1185">Reference proteome</keyword>
<feature type="domain" description="Stealth protein CR4 conserved region 4" evidence="7">
    <location>
        <begin position="841"/>
        <end position="885"/>
    </location>
</feature>
<dbReference type="Pfam" id="PF17102">
    <property type="entry name" value="Stealth_CR3"/>
    <property type="match status" value="1"/>
</dbReference>
<dbReference type="InterPro" id="IPR031358">
    <property type="entry name" value="Stealth_CR1"/>
</dbReference>
<dbReference type="InterPro" id="IPR031356">
    <property type="entry name" value="Stealth_CR4"/>
</dbReference>
<feature type="domain" description="Stealth protein CR2 conserved region 2" evidence="4">
    <location>
        <begin position="618"/>
        <end position="722"/>
    </location>
</feature>
<dbReference type="Pfam" id="PF11380">
    <property type="entry name" value="Stealth_CR2"/>
    <property type="match status" value="1"/>
</dbReference>
<evidence type="ECO:0000259" key="4">
    <source>
        <dbReference type="Pfam" id="PF11380"/>
    </source>
</evidence>
<dbReference type="Pfam" id="PF13692">
    <property type="entry name" value="Glyco_trans_1_4"/>
    <property type="match status" value="1"/>
</dbReference>
<feature type="domain" description="Stealth protein CR3 conserved region 3" evidence="6">
    <location>
        <begin position="766"/>
        <end position="810"/>
    </location>
</feature>
<dbReference type="Pfam" id="PF17101">
    <property type="entry name" value="Stealth_CR1"/>
    <property type="match status" value="1"/>
</dbReference>
<comment type="caution">
    <text evidence="8">The sequence shown here is derived from an EMBL/GenBank/DDBJ whole genome shotgun (WGS) entry which is preliminary data.</text>
</comment>
<dbReference type="PANTHER" id="PTHR24045">
    <property type="match status" value="1"/>
</dbReference>
<evidence type="ECO:0000259" key="7">
    <source>
        <dbReference type="Pfam" id="PF17103"/>
    </source>
</evidence>
<comment type="similarity">
    <text evidence="1">Belongs to the stealth family.</text>
</comment>
<name>A0ABV3SU45_9ACTN</name>
<dbReference type="RefSeq" id="WP_367991193.1">
    <property type="nucleotide sequence ID" value="NZ_JBFPJR010000003.1"/>
</dbReference>
<evidence type="ECO:0000256" key="3">
    <source>
        <dbReference type="ARBA" id="ARBA00023169"/>
    </source>
</evidence>
<dbReference type="Gene3D" id="3.40.50.2000">
    <property type="entry name" value="Glycogen Phosphorylase B"/>
    <property type="match status" value="1"/>
</dbReference>
<keyword evidence="3" id="KW-0270">Exopolysaccharide synthesis</keyword>
<evidence type="ECO:0000256" key="1">
    <source>
        <dbReference type="ARBA" id="ARBA00007583"/>
    </source>
</evidence>
<protein>
    <submittedName>
        <fullName evidence="8">Stealth CR1 domain-containing protein</fullName>
    </submittedName>
</protein>
<reference evidence="8 9" key="1">
    <citation type="submission" date="2024-07" db="EMBL/GenBank/DDBJ databases">
        <authorList>
            <person name="Lee S."/>
            <person name="Kang M."/>
        </authorList>
    </citation>
    <scope>NUCLEOTIDE SEQUENCE [LARGE SCALE GENOMIC DNA]</scope>
    <source>
        <strain evidence="8 9">DS6</strain>
    </source>
</reference>
<dbReference type="Pfam" id="PF17103">
    <property type="entry name" value="Stealth_CR4"/>
    <property type="match status" value="1"/>
</dbReference>